<name>A0A892ZJN3_9NEIS</name>
<feature type="domain" description="Ionotropic glutamate receptor C-terminal" evidence="4">
    <location>
        <begin position="49"/>
        <end position="275"/>
    </location>
</feature>
<evidence type="ECO:0000313" key="6">
    <source>
        <dbReference type="Proteomes" id="UP000653156"/>
    </source>
</evidence>
<organism evidence="5 6">
    <name type="scientific">Paralysiella testudinis</name>
    <dbReference type="NCBI Taxonomy" id="2809020"/>
    <lineage>
        <taxon>Bacteria</taxon>
        <taxon>Pseudomonadati</taxon>
        <taxon>Pseudomonadota</taxon>
        <taxon>Betaproteobacteria</taxon>
        <taxon>Neisseriales</taxon>
        <taxon>Neisseriaceae</taxon>
        <taxon>Paralysiella</taxon>
    </lineage>
</organism>
<dbReference type="RefSeq" id="WP_230339053.1">
    <property type="nucleotide sequence ID" value="NZ_CP069798.1"/>
</dbReference>
<sequence length="284" mass="31700">MIHLWKQRIPTFLLMAVSLAACSTEPANTAQTTAASQETSSDLPADAPTYLVATDASNAPYELRDEQGKVTGFDIDLINAIAEQQGFKVQVIAQSWTGIFDSLDNGTRHIVVAPITITEERKKLVDFTDPYIYPTRSAFMLPERAQELGVKSFDDLKNVTIAMKDKTTNLTSLQEMFGKDHDKFMPVATQYLAFKDMAGGKVDVGFGDTIVMRYHSKFFPNQKFIQIEQPLKEKIEAGYAVKKGNDELRNKLNAGLKAVRENGTYQKIAEKWFDAESAARVSQQ</sequence>
<feature type="signal peptide" evidence="2">
    <location>
        <begin position="1"/>
        <end position="29"/>
    </location>
</feature>
<keyword evidence="1 2" id="KW-0732">Signal</keyword>
<evidence type="ECO:0000259" key="3">
    <source>
        <dbReference type="SMART" id="SM00062"/>
    </source>
</evidence>
<dbReference type="PANTHER" id="PTHR35936">
    <property type="entry name" value="MEMBRANE-BOUND LYTIC MUREIN TRANSGLYCOSYLASE F"/>
    <property type="match status" value="1"/>
</dbReference>
<feature type="chain" id="PRO_5034885764" evidence="2">
    <location>
        <begin position="30"/>
        <end position="284"/>
    </location>
</feature>
<keyword evidence="6" id="KW-1185">Reference proteome</keyword>
<feature type="domain" description="Solute-binding protein family 3/N-terminal" evidence="3">
    <location>
        <begin position="49"/>
        <end position="276"/>
    </location>
</feature>
<evidence type="ECO:0000256" key="1">
    <source>
        <dbReference type="ARBA" id="ARBA00022729"/>
    </source>
</evidence>
<evidence type="ECO:0000256" key="2">
    <source>
        <dbReference type="SAM" id="SignalP"/>
    </source>
</evidence>
<dbReference type="Pfam" id="PF00497">
    <property type="entry name" value="SBP_bac_3"/>
    <property type="match status" value="1"/>
</dbReference>
<dbReference type="SMART" id="SM00062">
    <property type="entry name" value="PBPb"/>
    <property type="match status" value="1"/>
</dbReference>
<dbReference type="InterPro" id="IPR001638">
    <property type="entry name" value="Solute-binding_3/MltF_N"/>
</dbReference>
<dbReference type="PANTHER" id="PTHR35936:SF17">
    <property type="entry name" value="ARGININE-BINDING EXTRACELLULAR PROTEIN ARTP"/>
    <property type="match status" value="1"/>
</dbReference>
<protein>
    <submittedName>
        <fullName evidence="5">Amino acid ABC transporter substrate-binding protein</fullName>
    </submittedName>
</protein>
<dbReference type="EMBL" id="CP069798">
    <property type="protein sequence ID" value="QRQ81754.1"/>
    <property type="molecule type" value="Genomic_DNA"/>
</dbReference>
<dbReference type="GO" id="GO:0016020">
    <property type="term" value="C:membrane"/>
    <property type="evidence" value="ECO:0007669"/>
    <property type="project" value="InterPro"/>
</dbReference>
<dbReference type="InterPro" id="IPR001320">
    <property type="entry name" value="Iontro_rcpt_C"/>
</dbReference>
<dbReference type="Proteomes" id="UP000653156">
    <property type="component" value="Chromosome"/>
</dbReference>
<dbReference type="Gene3D" id="3.40.190.10">
    <property type="entry name" value="Periplasmic binding protein-like II"/>
    <property type="match status" value="2"/>
</dbReference>
<evidence type="ECO:0000313" key="5">
    <source>
        <dbReference type="EMBL" id="QRQ81754.1"/>
    </source>
</evidence>
<gene>
    <name evidence="5" type="ORF">JQU52_13930</name>
</gene>
<proteinExistence type="predicted"/>
<dbReference type="SMART" id="SM00079">
    <property type="entry name" value="PBPe"/>
    <property type="match status" value="1"/>
</dbReference>
<dbReference type="PROSITE" id="PS51257">
    <property type="entry name" value="PROKAR_LIPOPROTEIN"/>
    <property type="match status" value="1"/>
</dbReference>
<reference evidence="5" key="1">
    <citation type="submission" date="2021-02" db="EMBL/GenBank/DDBJ databases">
        <title>Neisseriaceae sp. 26B isolated from the cloaca of a Common Toad-headed Turtle (Mesoclemmys nasuta).</title>
        <authorList>
            <person name="Spergser J."/>
            <person name="Busse H.-J."/>
        </authorList>
    </citation>
    <scope>NUCLEOTIDE SEQUENCE</scope>
    <source>
        <strain evidence="5">26B</strain>
    </source>
</reference>
<dbReference type="KEGG" id="ptes:JQU52_13930"/>
<dbReference type="GO" id="GO:0015276">
    <property type="term" value="F:ligand-gated monoatomic ion channel activity"/>
    <property type="evidence" value="ECO:0007669"/>
    <property type="project" value="InterPro"/>
</dbReference>
<accession>A0A892ZJN3</accession>
<evidence type="ECO:0000259" key="4">
    <source>
        <dbReference type="SMART" id="SM00079"/>
    </source>
</evidence>
<dbReference type="SUPFAM" id="SSF53850">
    <property type="entry name" value="Periplasmic binding protein-like II"/>
    <property type="match status" value="1"/>
</dbReference>
<dbReference type="AlphaFoldDB" id="A0A892ZJN3"/>